<proteinExistence type="predicted"/>
<dbReference type="Proteomes" id="UP000190140">
    <property type="component" value="Unassembled WGS sequence"/>
</dbReference>
<dbReference type="OrthoDB" id="1747753at2"/>
<dbReference type="Pfam" id="PF18975">
    <property type="entry name" value="DUF5711"/>
    <property type="match status" value="1"/>
</dbReference>
<dbReference type="AlphaFoldDB" id="A0A1V4I666"/>
<name>A0A1V4I666_9FIRM</name>
<dbReference type="STRING" id="29349.CLOTH_15060"/>
<organism evidence="1 2">
    <name type="scientific">Alkalithermobacter paradoxus</name>
    <dbReference type="NCBI Taxonomy" id="29349"/>
    <lineage>
        <taxon>Bacteria</taxon>
        <taxon>Bacillati</taxon>
        <taxon>Bacillota</taxon>
        <taxon>Clostridia</taxon>
        <taxon>Peptostreptococcales</taxon>
        <taxon>Tepidibacteraceae</taxon>
        <taxon>Alkalithermobacter</taxon>
    </lineage>
</organism>
<dbReference type="SUPFAM" id="SSF50969">
    <property type="entry name" value="YVTN repeat-like/Quinoprotein amine dehydrogenase"/>
    <property type="match status" value="1"/>
</dbReference>
<dbReference type="RefSeq" id="WP_079412690.1">
    <property type="nucleotide sequence ID" value="NZ_MZGW01000005.1"/>
</dbReference>
<reference evidence="1 2" key="1">
    <citation type="submission" date="2017-03" db="EMBL/GenBank/DDBJ databases">
        <title>Genome sequence of Clostridium thermoalcaliphilum DSM 7309.</title>
        <authorList>
            <person name="Poehlein A."/>
            <person name="Daniel R."/>
        </authorList>
    </citation>
    <scope>NUCLEOTIDE SEQUENCE [LARGE SCALE GENOMIC DNA]</scope>
    <source>
        <strain evidence="1 2">DSM 7309</strain>
    </source>
</reference>
<gene>
    <name evidence="1" type="ORF">CLOTH_15060</name>
</gene>
<protein>
    <submittedName>
        <fullName evidence="1">Uncharacterized protein</fullName>
    </submittedName>
</protein>
<comment type="caution">
    <text evidence="1">The sequence shown here is derived from an EMBL/GenBank/DDBJ whole genome shotgun (WGS) entry which is preliminary data.</text>
</comment>
<dbReference type="InterPro" id="IPR011044">
    <property type="entry name" value="Quino_amine_DH_bsu"/>
</dbReference>
<dbReference type="EMBL" id="MZGW01000005">
    <property type="protein sequence ID" value="OPJ55443.1"/>
    <property type="molecule type" value="Genomic_DNA"/>
</dbReference>
<evidence type="ECO:0000313" key="2">
    <source>
        <dbReference type="Proteomes" id="UP000190140"/>
    </source>
</evidence>
<evidence type="ECO:0000313" key="1">
    <source>
        <dbReference type="EMBL" id="OPJ55443.1"/>
    </source>
</evidence>
<keyword evidence="2" id="KW-1185">Reference proteome</keyword>
<dbReference type="InterPro" id="IPR043765">
    <property type="entry name" value="DUF5711"/>
</dbReference>
<accession>A0A1V4I666</accession>
<sequence length="350" mass="40608">MKRNILITIFIILILLFNPKTLSFVKNMNPLSNGRFENIKEISFSYGANMVFTKYREGLLMYDGRNLVHIDNKGERIFNLSLRINDYSLDTNDNDIYILDKTSKEVYIIDRRGSISNRLKVNDNAVYIKCFRNGNFLIHYETDIELEGVKLFNSKGDTIKDISIPKAVINFVQIDNNTQGFLVSAINIENDSLFNNLFFYDRKGDLVVADKSESRVFIGSEILPREMFLIEPNSVEVRNRELQSLRIVPLRDNIRYINNMENGIGIIDDSGKLIHIDKNGQEKIMTYPIDKIKGFEYMSKGVAVYSDRSIYFDSLNQKYDFTKDIIKAISLDNDHLIVIFRGSIKFFKLM</sequence>